<evidence type="ECO:0000313" key="10">
    <source>
        <dbReference type="Proteomes" id="UP000828390"/>
    </source>
</evidence>
<reference evidence="9" key="1">
    <citation type="journal article" date="2019" name="bioRxiv">
        <title>The Genome of the Zebra Mussel, Dreissena polymorpha: A Resource for Invasive Species Research.</title>
        <authorList>
            <person name="McCartney M.A."/>
            <person name="Auch B."/>
            <person name="Kono T."/>
            <person name="Mallez S."/>
            <person name="Zhang Y."/>
            <person name="Obille A."/>
            <person name="Becker A."/>
            <person name="Abrahante J.E."/>
            <person name="Garbe J."/>
            <person name="Badalamenti J.P."/>
            <person name="Herman A."/>
            <person name="Mangelson H."/>
            <person name="Liachko I."/>
            <person name="Sullivan S."/>
            <person name="Sone E.D."/>
            <person name="Koren S."/>
            <person name="Silverstein K.A.T."/>
            <person name="Beckman K.B."/>
            <person name="Gohl D.M."/>
        </authorList>
    </citation>
    <scope>NUCLEOTIDE SEQUENCE</scope>
    <source>
        <strain evidence="9">Duluth1</strain>
        <tissue evidence="9">Whole animal</tissue>
    </source>
</reference>
<feature type="domain" description="Tudor" evidence="8">
    <location>
        <begin position="746"/>
        <end position="805"/>
    </location>
</feature>
<dbReference type="Pfam" id="PF00643">
    <property type="entry name" value="zf-B_box"/>
    <property type="match status" value="1"/>
</dbReference>
<evidence type="ECO:0000256" key="2">
    <source>
        <dbReference type="ARBA" id="ARBA00022771"/>
    </source>
</evidence>
<keyword evidence="2 4" id="KW-0863">Zinc-finger</keyword>
<dbReference type="AlphaFoldDB" id="A0A9D4D917"/>
<feature type="non-terminal residue" evidence="9">
    <location>
        <position position="919"/>
    </location>
</feature>
<dbReference type="InterPro" id="IPR001841">
    <property type="entry name" value="Znf_RING"/>
</dbReference>
<dbReference type="PROSITE" id="PS50304">
    <property type="entry name" value="TUDOR"/>
    <property type="match status" value="2"/>
</dbReference>
<dbReference type="SUPFAM" id="SSF57845">
    <property type="entry name" value="B-box zinc-binding domain"/>
    <property type="match status" value="1"/>
</dbReference>
<dbReference type="PROSITE" id="PS50089">
    <property type="entry name" value="ZF_RING_2"/>
    <property type="match status" value="1"/>
</dbReference>
<dbReference type="SMART" id="SM00333">
    <property type="entry name" value="TUDOR"/>
    <property type="match status" value="2"/>
</dbReference>
<feature type="domain" description="B box-type" evidence="7">
    <location>
        <begin position="163"/>
        <end position="205"/>
    </location>
</feature>
<name>A0A9D4D917_DREPO</name>
<dbReference type="EMBL" id="JAIWYP010000011">
    <property type="protein sequence ID" value="KAH3739473.1"/>
    <property type="molecule type" value="Genomic_DNA"/>
</dbReference>
<evidence type="ECO:0000256" key="1">
    <source>
        <dbReference type="ARBA" id="ARBA00022723"/>
    </source>
</evidence>
<dbReference type="PANTHER" id="PTHR16442">
    <property type="entry name" value="RING FINGER PROTEIN 17"/>
    <property type="match status" value="1"/>
</dbReference>
<evidence type="ECO:0000313" key="9">
    <source>
        <dbReference type="EMBL" id="KAH3739473.1"/>
    </source>
</evidence>
<reference evidence="9" key="2">
    <citation type="submission" date="2020-11" db="EMBL/GenBank/DDBJ databases">
        <authorList>
            <person name="McCartney M.A."/>
            <person name="Auch B."/>
            <person name="Kono T."/>
            <person name="Mallez S."/>
            <person name="Becker A."/>
            <person name="Gohl D.M."/>
            <person name="Silverstein K.A.T."/>
            <person name="Koren S."/>
            <person name="Bechman K.B."/>
            <person name="Herman A."/>
            <person name="Abrahante J.E."/>
            <person name="Garbe J."/>
        </authorList>
    </citation>
    <scope>NUCLEOTIDE SEQUENCE</scope>
    <source>
        <strain evidence="9">Duluth1</strain>
        <tissue evidence="9">Whole animal</tissue>
    </source>
</reference>
<accession>A0A9D4D917</accession>
<comment type="caution">
    <text evidence="9">The sequence shown here is derived from an EMBL/GenBank/DDBJ whole genome shotgun (WGS) entry which is preliminary data.</text>
</comment>
<evidence type="ECO:0000256" key="5">
    <source>
        <dbReference type="SAM" id="MobiDB-lite"/>
    </source>
</evidence>
<gene>
    <name evidence="9" type="ORF">DPMN_046125</name>
</gene>
<feature type="region of interest" description="Disordered" evidence="5">
    <location>
        <begin position="672"/>
        <end position="694"/>
    </location>
</feature>
<dbReference type="PROSITE" id="PS00518">
    <property type="entry name" value="ZF_RING_1"/>
    <property type="match status" value="1"/>
</dbReference>
<sequence length="919" mass="105513">MQKSPTCPKCNGQFIVQDGRLHKRPLLLNCGHTFCEACLQSMAKETRNHLSCPTCKTETPLSPGENSVKLLCQDRYMMGTVFQNNKSIFDIEMVKLKESTKMISQKKKNTENLCKECCQRQVTSHCKKCDCNLCMVCFSRVHSFSKYLQQHVAVPIEESSFLEISQMCKIHESRPIEYFCEDDELLICSRCVIQGNHKGHNISSIEDKNRHIIREMEPNLQVANLVFKKLKKIDKELETFVPDCQREVEPVLRDLRSHFLHLHGLLQVREQALEHRILQVSRGQLEPLEKLKAELDQEYKQLDLTIKSAHRIMNNNDEVIVNAKDILERLVHARDIPCIVELNEESVHTQRIVFKSAPLDTLLLQHGEISEAEQPRFRTFCYRDLPERFSMDDAESVFPSPPSTPQDGQSHQSETTSQTSQSDDVIIEEEQEVLLNAAGDQIAAMKVKSGPQTKLPDKPMFKAREFKQGQNENVIVTHINSPNKFVVQLKRDNSKLATMSHAIQRWCNSPQAKTQIVTEVDVDDYVLVLYSVDKQWYRGRIKHVIRHDPDDFSKTIVEVAYFDFGNVELVQVDRLRKMQSKFMKHPEFSIDCCLVNLVPRSKDANWSLDAVQTFAKMVDNKTMVLKVVQEENKIMMVDLSKPADEEILDDRPISVRDALVFLELANLESPYSLPEPGSSKLPNRNFLTPSPKEEGESYPVIVSYAGTPDNFYVQELGEEADYLATMMAHIQDTYTKQNKDTWQIIYPQIGMICVAQFSGDRLWYRAKVIELPGNRDVTVQYVDYGNTERVNVFNIRKILDSFLILPAQAVVCSLKDVEPLDTSTGWTNKELQYWSEKLTMQKFVMKVMATRPRLSVVLREAHVEDMYRSINIRMVEAGMARSVGNWSKPQTMKEIKTAVKEVVPRLSYTVGSGSFPEPC</sequence>
<dbReference type="PANTHER" id="PTHR16442:SF1">
    <property type="entry name" value="RING FINGER PROTEIN 17"/>
    <property type="match status" value="1"/>
</dbReference>
<dbReference type="SUPFAM" id="SSF50199">
    <property type="entry name" value="Staphylococcal nuclease"/>
    <property type="match status" value="1"/>
</dbReference>
<dbReference type="FunFam" id="2.30.30.140:FF:000018">
    <property type="entry name" value="Serine/threonine-protein kinase 31"/>
    <property type="match status" value="2"/>
</dbReference>
<protein>
    <recommendedName>
        <fullName evidence="11">RING finger protein 17</fullName>
    </recommendedName>
</protein>
<dbReference type="InterPro" id="IPR013083">
    <property type="entry name" value="Znf_RING/FYVE/PHD"/>
</dbReference>
<proteinExistence type="predicted"/>
<dbReference type="SUPFAM" id="SSF63748">
    <property type="entry name" value="Tudor/PWWP/MBT"/>
    <property type="match status" value="2"/>
</dbReference>
<dbReference type="SMART" id="SM00184">
    <property type="entry name" value="RING"/>
    <property type="match status" value="1"/>
</dbReference>
<dbReference type="CDD" id="cd19756">
    <property type="entry name" value="Bbox2"/>
    <property type="match status" value="1"/>
</dbReference>
<evidence type="ECO:0000256" key="3">
    <source>
        <dbReference type="ARBA" id="ARBA00022833"/>
    </source>
</evidence>
<feature type="domain" description="RING-type" evidence="6">
    <location>
        <begin position="7"/>
        <end position="56"/>
    </location>
</feature>
<keyword evidence="10" id="KW-1185">Reference proteome</keyword>
<evidence type="ECO:0000259" key="6">
    <source>
        <dbReference type="PROSITE" id="PS50089"/>
    </source>
</evidence>
<feature type="compositionally biased region" description="Low complexity" evidence="5">
    <location>
        <begin position="409"/>
        <end position="422"/>
    </location>
</feature>
<dbReference type="Proteomes" id="UP000828390">
    <property type="component" value="Unassembled WGS sequence"/>
</dbReference>
<dbReference type="SUPFAM" id="SSF57850">
    <property type="entry name" value="RING/U-box"/>
    <property type="match status" value="1"/>
</dbReference>
<feature type="domain" description="Tudor" evidence="8">
    <location>
        <begin position="519"/>
        <end position="585"/>
    </location>
</feature>
<organism evidence="9 10">
    <name type="scientific">Dreissena polymorpha</name>
    <name type="common">Zebra mussel</name>
    <name type="synonym">Mytilus polymorpha</name>
    <dbReference type="NCBI Taxonomy" id="45954"/>
    <lineage>
        <taxon>Eukaryota</taxon>
        <taxon>Metazoa</taxon>
        <taxon>Spiralia</taxon>
        <taxon>Lophotrochozoa</taxon>
        <taxon>Mollusca</taxon>
        <taxon>Bivalvia</taxon>
        <taxon>Autobranchia</taxon>
        <taxon>Heteroconchia</taxon>
        <taxon>Euheterodonta</taxon>
        <taxon>Imparidentia</taxon>
        <taxon>Neoheterodontei</taxon>
        <taxon>Myida</taxon>
        <taxon>Dreissenoidea</taxon>
        <taxon>Dreissenidae</taxon>
        <taxon>Dreissena</taxon>
    </lineage>
</organism>
<dbReference type="Pfam" id="PF13445">
    <property type="entry name" value="zf-RING_UBOX"/>
    <property type="match status" value="1"/>
</dbReference>
<dbReference type="Gene3D" id="2.40.50.90">
    <property type="match status" value="2"/>
</dbReference>
<dbReference type="Pfam" id="PF00567">
    <property type="entry name" value="TUDOR"/>
    <property type="match status" value="2"/>
</dbReference>
<dbReference type="InterPro" id="IPR017907">
    <property type="entry name" value="Znf_RING_CS"/>
</dbReference>
<keyword evidence="3" id="KW-0862">Zinc</keyword>
<dbReference type="Gene3D" id="3.30.40.10">
    <property type="entry name" value="Zinc/RING finger domain, C3HC4 (zinc finger)"/>
    <property type="match status" value="1"/>
</dbReference>
<dbReference type="InterPro" id="IPR035437">
    <property type="entry name" value="SNase_OB-fold_sf"/>
</dbReference>
<dbReference type="SMART" id="SM00336">
    <property type="entry name" value="BBOX"/>
    <property type="match status" value="2"/>
</dbReference>
<dbReference type="Gene3D" id="2.30.30.140">
    <property type="match status" value="2"/>
</dbReference>
<feature type="domain" description="B box-type" evidence="7">
    <location>
        <begin position="109"/>
        <end position="156"/>
    </location>
</feature>
<dbReference type="PROSITE" id="PS50119">
    <property type="entry name" value="ZF_BBOX"/>
    <property type="match status" value="2"/>
</dbReference>
<evidence type="ECO:0000259" key="7">
    <source>
        <dbReference type="PROSITE" id="PS50119"/>
    </source>
</evidence>
<dbReference type="InterPro" id="IPR002999">
    <property type="entry name" value="Tudor"/>
</dbReference>
<dbReference type="Gene3D" id="3.30.160.60">
    <property type="entry name" value="Classic Zinc Finger"/>
    <property type="match status" value="1"/>
</dbReference>
<evidence type="ECO:0000256" key="4">
    <source>
        <dbReference type="PROSITE-ProRule" id="PRU00024"/>
    </source>
</evidence>
<evidence type="ECO:0000259" key="8">
    <source>
        <dbReference type="PROSITE" id="PS50304"/>
    </source>
</evidence>
<keyword evidence="1" id="KW-0479">Metal-binding</keyword>
<dbReference type="InterPro" id="IPR027370">
    <property type="entry name" value="Znf-RING_euk"/>
</dbReference>
<dbReference type="GO" id="GO:0008270">
    <property type="term" value="F:zinc ion binding"/>
    <property type="evidence" value="ECO:0007669"/>
    <property type="project" value="UniProtKB-KW"/>
</dbReference>
<evidence type="ECO:0008006" key="11">
    <source>
        <dbReference type="Google" id="ProtNLM"/>
    </source>
</evidence>
<dbReference type="CDD" id="cd19757">
    <property type="entry name" value="Bbox1"/>
    <property type="match status" value="1"/>
</dbReference>
<dbReference type="InterPro" id="IPR000315">
    <property type="entry name" value="Znf_B-box"/>
</dbReference>
<feature type="region of interest" description="Disordered" evidence="5">
    <location>
        <begin position="393"/>
        <end position="423"/>
    </location>
</feature>